<gene>
    <name evidence="2" type="ORF">BN1204_055480</name>
</gene>
<accession>A0A0F7UIG8</accession>
<dbReference type="EMBL" id="LN714486">
    <property type="protein sequence ID" value="CEL69849.1"/>
    <property type="molecule type" value="Genomic_DNA"/>
</dbReference>
<proteinExistence type="predicted"/>
<name>A0A0F7UIG8_NEOCL</name>
<feature type="signal peptide" evidence="1">
    <location>
        <begin position="1"/>
        <end position="27"/>
    </location>
</feature>
<dbReference type="PROSITE" id="PS51257">
    <property type="entry name" value="PROKAR_LIPOPROTEIN"/>
    <property type="match status" value="1"/>
</dbReference>
<reference evidence="2" key="1">
    <citation type="journal article" date="2015" name="PLoS ONE">
        <title>Comprehensive Evaluation of Toxoplasma gondii VEG and Neospora caninum LIV Genomes with Tachyzoite Stage Transcriptome and Proteome Defines Novel Transcript Features.</title>
        <authorList>
            <person name="Ramaprasad A."/>
            <person name="Mourier T."/>
            <person name="Naeem R."/>
            <person name="Malas T.B."/>
            <person name="Moussa E."/>
            <person name="Panigrahi A."/>
            <person name="Vermont S.J."/>
            <person name="Otto T.D."/>
            <person name="Wastling J."/>
            <person name="Pain A."/>
        </authorList>
    </citation>
    <scope>NUCLEOTIDE SEQUENCE</scope>
    <source>
        <strain evidence="2">Liverpool</strain>
    </source>
</reference>
<protein>
    <submittedName>
        <fullName evidence="2">Uncharacterized protein</fullName>
    </submittedName>
</protein>
<organism evidence="2">
    <name type="scientific">Neospora caninum (strain Liverpool)</name>
    <dbReference type="NCBI Taxonomy" id="572307"/>
    <lineage>
        <taxon>Eukaryota</taxon>
        <taxon>Sar</taxon>
        <taxon>Alveolata</taxon>
        <taxon>Apicomplexa</taxon>
        <taxon>Conoidasida</taxon>
        <taxon>Coccidia</taxon>
        <taxon>Eucoccidiorida</taxon>
        <taxon>Eimeriorina</taxon>
        <taxon>Sarcocystidae</taxon>
        <taxon>Neospora</taxon>
    </lineage>
</organism>
<evidence type="ECO:0000256" key="1">
    <source>
        <dbReference type="SAM" id="SignalP"/>
    </source>
</evidence>
<keyword evidence="1" id="KW-0732">Signal</keyword>
<dbReference type="AlphaFoldDB" id="A0A0F7UIG8"/>
<feature type="chain" id="PRO_5002523445" evidence="1">
    <location>
        <begin position="28"/>
        <end position="629"/>
    </location>
</feature>
<sequence length="629" mass="66866">MAPRSIFIAVLATSGLSCCLPLQTAAADDMEKSLQRPEMLPFLPFLWKNEGLLFTDVLLQKLLLPFGLTSPYTNFFLTEAIRDIVNDLDFSDVEGRRLRGRQLQSSESPKEAIRSFARSLHGALGGNVFDLTFADQLIDQLPSSFSEQLASVTEAFGGEILRVLADAENPASVIIQQLVAPFEGDGMPFLMGSEPMQAAGDSPRTLQEVKTIDGAPTAEVNRADDASVEMLKMIEAALGEFGTSSADNSVESEQSASSVEENLAARVDVVNVAHEIGQKFGVAELYANLAGAFCDEFLIPAGLVKKVAALILEAKAALGEEDLNQWNPLSLLVGMIGSKNGDQAELHELLALAEKLGRTLGAEKFYVSVAKSFFCTFLVPFKLDKAVTALLLTRKDALFKAAAVKALLLAKSSAKAFTTALLVPKALSALALKSSDLLKLPTLMGKGFDGFDLLKIPLLLGGVKLLYPEACLKILGHALQIGNRVGKGLLYLAVSKAVVHTILDPLGLTEIVADLIAAKFEKAGGDAGPFSGPARTVTIVEALPSAEVQNMDTKEKILDLARQAGEVTGNEELYATLMGFFVDSVLEPLELTDAVAESLSDTAATISTAAGDVSITNVIEDLVAAVYTS</sequence>
<evidence type="ECO:0000313" key="2">
    <source>
        <dbReference type="EMBL" id="CEL69849.1"/>
    </source>
</evidence>